<proteinExistence type="predicted"/>
<keyword evidence="1" id="KW-0812">Transmembrane</keyword>
<evidence type="ECO:0000313" key="3">
    <source>
        <dbReference type="Proteomes" id="UP000000753"/>
    </source>
</evidence>
<protein>
    <submittedName>
        <fullName evidence="2">Uncharacterized protein</fullName>
    </submittedName>
</protein>
<dbReference type="STRING" id="225849.swp_0609"/>
<keyword evidence="3" id="KW-1185">Reference proteome</keyword>
<evidence type="ECO:0000313" key="2">
    <source>
        <dbReference type="EMBL" id="ACJ27431.1"/>
    </source>
</evidence>
<gene>
    <name evidence="2" type="ordered locus">swp_0609</name>
</gene>
<name>B8CIF5_SHEPW</name>
<keyword evidence="1" id="KW-0472">Membrane</keyword>
<keyword evidence="1" id="KW-1133">Transmembrane helix</keyword>
<organism evidence="2 3">
    <name type="scientific">Shewanella piezotolerans (strain WP3 / JCM 13877)</name>
    <dbReference type="NCBI Taxonomy" id="225849"/>
    <lineage>
        <taxon>Bacteria</taxon>
        <taxon>Pseudomonadati</taxon>
        <taxon>Pseudomonadota</taxon>
        <taxon>Gammaproteobacteria</taxon>
        <taxon>Alteromonadales</taxon>
        <taxon>Shewanellaceae</taxon>
        <taxon>Shewanella</taxon>
    </lineage>
</organism>
<feature type="transmembrane region" description="Helical" evidence="1">
    <location>
        <begin position="12"/>
        <end position="29"/>
    </location>
</feature>
<dbReference type="KEGG" id="swp:swp_0609"/>
<reference evidence="2 3" key="1">
    <citation type="journal article" date="2008" name="PLoS ONE">
        <title>Environmental adaptation: genomic analysis of the piezotolerant and psychrotolerant deep-sea iron reducing bacterium Shewanella piezotolerans WP3.</title>
        <authorList>
            <person name="Wang F."/>
            <person name="Wang J."/>
            <person name="Jian H."/>
            <person name="Zhang B."/>
            <person name="Li S."/>
            <person name="Wang F."/>
            <person name="Zeng X."/>
            <person name="Gao L."/>
            <person name="Bartlett D.H."/>
            <person name="Yu J."/>
            <person name="Hu S."/>
            <person name="Xiao X."/>
        </authorList>
    </citation>
    <scope>NUCLEOTIDE SEQUENCE [LARGE SCALE GENOMIC DNA]</scope>
    <source>
        <strain evidence="3">WP3 / JCM 13877</strain>
    </source>
</reference>
<accession>B8CIF5</accession>
<sequence>MLSLHHSEVYSTFVLKLAILPMLLMIFWLK</sequence>
<dbReference type="AlphaFoldDB" id="B8CIF5"/>
<dbReference type="EMBL" id="CP000472">
    <property type="protein sequence ID" value="ACJ27431.1"/>
    <property type="molecule type" value="Genomic_DNA"/>
</dbReference>
<dbReference type="HOGENOM" id="CLU_3405379_0_0_6"/>
<dbReference type="Proteomes" id="UP000000753">
    <property type="component" value="Chromosome"/>
</dbReference>
<evidence type="ECO:0000256" key="1">
    <source>
        <dbReference type="SAM" id="Phobius"/>
    </source>
</evidence>